<dbReference type="OrthoDB" id="4734201at2"/>
<evidence type="ECO:0000313" key="1">
    <source>
        <dbReference type="EMBL" id="OBK22095.1"/>
    </source>
</evidence>
<reference evidence="1 2" key="1">
    <citation type="submission" date="2016-06" db="EMBL/GenBank/DDBJ databases">
        <authorList>
            <person name="Kjaerup R.B."/>
            <person name="Dalgaard T.S."/>
            <person name="Juul-Madsen H.R."/>
        </authorList>
    </citation>
    <scope>NUCLEOTIDE SEQUENCE [LARGE SCALE GENOMIC DNA]</scope>
    <source>
        <strain evidence="1 2">1165133.8</strain>
    </source>
</reference>
<organism evidence="1 2">
    <name type="scientific">Mycobacterium asiaticum</name>
    <dbReference type="NCBI Taxonomy" id="1790"/>
    <lineage>
        <taxon>Bacteria</taxon>
        <taxon>Bacillati</taxon>
        <taxon>Actinomycetota</taxon>
        <taxon>Actinomycetes</taxon>
        <taxon>Mycobacteriales</taxon>
        <taxon>Mycobacteriaceae</taxon>
        <taxon>Mycobacterium</taxon>
    </lineage>
</organism>
<dbReference type="EMBL" id="LZLS01000191">
    <property type="protein sequence ID" value="OBK22095.1"/>
    <property type="molecule type" value="Genomic_DNA"/>
</dbReference>
<proteinExistence type="predicted"/>
<dbReference type="AlphaFoldDB" id="A0A1A3NL68"/>
<gene>
    <name evidence="1" type="ORF">A5634_07930</name>
</gene>
<accession>A0A1A3NL68</accession>
<sequence>MAVTHFRYLEGLRSLWGAVLLIAPEVVLGWIHRVHVDHKAVVVTRILGARHLAQAVMSGTHPSPEVLAAGTWVDGVHSLTAVGLAAADPRRARAALTDAAIAALWALFGAHDLHTGSTPPPAHQRVLDRLAGLILPRLPGGRYLWERAQERHRRDFEVVV</sequence>
<dbReference type="RefSeq" id="WP_065146040.1">
    <property type="nucleotide sequence ID" value="NZ_LZLS01000191.1"/>
</dbReference>
<protein>
    <submittedName>
        <fullName evidence="1">Uncharacterized protein</fullName>
    </submittedName>
</protein>
<name>A0A1A3NL68_MYCAS</name>
<dbReference type="Proteomes" id="UP000093928">
    <property type="component" value="Unassembled WGS sequence"/>
</dbReference>
<comment type="caution">
    <text evidence="1">The sequence shown here is derived from an EMBL/GenBank/DDBJ whole genome shotgun (WGS) entry which is preliminary data.</text>
</comment>
<evidence type="ECO:0000313" key="2">
    <source>
        <dbReference type="Proteomes" id="UP000093928"/>
    </source>
</evidence>